<gene>
    <name evidence="2" type="ORF">C8D94_105115</name>
</gene>
<accession>A0A370Q897</accession>
<dbReference type="InterPro" id="IPR029063">
    <property type="entry name" value="SAM-dependent_MTases_sf"/>
</dbReference>
<proteinExistence type="predicted"/>
<dbReference type="PANTHER" id="PTHR44742">
    <property type="match status" value="1"/>
</dbReference>
<feature type="domain" description="Methyltransferase type 11" evidence="1">
    <location>
        <begin position="83"/>
        <end position="177"/>
    </location>
</feature>
<dbReference type="GO" id="GO:0032259">
    <property type="term" value="P:methylation"/>
    <property type="evidence" value="ECO:0007669"/>
    <property type="project" value="UniProtKB-KW"/>
</dbReference>
<dbReference type="SUPFAM" id="SSF53335">
    <property type="entry name" value="S-adenosyl-L-methionine-dependent methyltransferases"/>
    <property type="match status" value="1"/>
</dbReference>
<dbReference type="Pfam" id="PF08241">
    <property type="entry name" value="Methyltransf_11"/>
    <property type="match status" value="1"/>
</dbReference>
<reference evidence="2 3" key="1">
    <citation type="submission" date="2018-07" db="EMBL/GenBank/DDBJ databases">
        <title>Genomic Encyclopedia of Type Strains, Phase IV (KMG-IV): sequencing the most valuable type-strain genomes for metagenomic binning, comparative biology and taxonomic classification.</title>
        <authorList>
            <person name="Goeker M."/>
        </authorList>
    </citation>
    <scope>NUCLEOTIDE SEQUENCE [LARGE SCALE GENOMIC DNA]</scope>
    <source>
        <strain evidence="2 3">DSM 101478</strain>
    </source>
</reference>
<keyword evidence="2" id="KW-0489">Methyltransferase</keyword>
<protein>
    <submittedName>
        <fullName evidence="2">Methyltransferase family protein</fullName>
    </submittedName>
</protein>
<dbReference type="AlphaFoldDB" id="A0A370Q897"/>
<dbReference type="GO" id="GO:0008757">
    <property type="term" value="F:S-adenosylmethionine-dependent methyltransferase activity"/>
    <property type="evidence" value="ECO:0007669"/>
    <property type="project" value="InterPro"/>
</dbReference>
<comment type="caution">
    <text evidence="2">The sequence shown here is derived from an EMBL/GenBank/DDBJ whole genome shotgun (WGS) entry which is preliminary data.</text>
</comment>
<dbReference type="RefSeq" id="WP_115124433.1">
    <property type="nucleotide sequence ID" value="NZ_QRAO01000005.1"/>
</dbReference>
<dbReference type="CDD" id="cd02440">
    <property type="entry name" value="AdoMet_MTases"/>
    <property type="match status" value="1"/>
</dbReference>
<evidence type="ECO:0000313" key="3">
    <source>
        <dbReference type="Proteomes" id="UP000255317"/>
    </source>
</evidence>
<dbReference type="Gene3D" id="3.40.50.150">
    <property type="entry name" value="Vaccinia Virus protein VP39"/>
    <property type="match status" value="1"/>
</dbReference>
<dbReference type="PANTHER" id="PTHR44742:SF2">
    <property type="entry name" value="24-METHYLENESTEROL C-METHYLTRANSFERASE 2"/>
    <property type="match status" value="1"/>
</dbReference>
<dbReference type="Proteomes" id="UP000255317">
    <property type="component" value="Unassembled WGS sequence"/>
</dbReference>
<dbReference type="InterPro" id="IPR013216">
    <property type="entry name" value="Methyltransf_11"/>
</dbReference>
<dbReference type="EMBL" id="QRAO01000005">
    <property type="protein sequence ID" value="RDK84270.1"/>
    <property type="molecule type" value="Genomic_DNA"/>
</dbReference>
<keyword evidence="3" id="KW-1185">Reference proteome</keyword>
<keyword evidence="2" id="KW-0808">Transferase</keyword>
<name>A0A370Q897_9FLAO</name>
<organism evidence="2 3">
    <name type="scientific">Marinirhabdus gelatinilytica</name>
    <dbReference type="NCBI Taxonomy" id="1703343"/>
    <lineage>
        <taxon>Bacteria</taxon>
        <taxon>Pseudomonadati</taxon>
        <taxon>Bacteroidota</taxon>
        <taxon>Flavobacteriia</taxon>
        <taxon>Flavobacteriales</taxon>
        <taxon>Flavobacteriaceae</taxon>
    </lineage>
</organism>
<sequence>MKAITTTQIQMPQTQNASRAEITHFYDEATSDYSFWSKDLNMHFGYFAWGRTNPVKRDSMLNEMNRQIYSRLELPKEKATIADLGCGMGGTMRYFLRQHPQLSAIGVTLSPFQVREGNKLLKGKKAIILEENYCGTSIPTNSMDAAVGIESLCHAGHSNESLREAYRIVKPGGTFVLADAFLKKDPSQLCLGSRFSYNQLCKGWSLDGLGVISVVEQNLKEIGFSKVTVEDISFRVAPSVFHVPFAIVGFLLQQLFQHKKIKSQSWNNLKASFYALVSGLHMKDFGYYVITAKK</sequence>
<evidence type="ECO:0000259" key="1">
    <source>
        <dbReference type="Pfam" id="PF08241"/>
    </source>
</evidence>
<evidence type="ECO:0000313" key="2">
    <source>
        <dbReference type="EMBL" id="RDK84270.1"/>
    </source>
</evidence>
<dbReference type="OrthoDB" id="9770553at2"/>